<evidence type="ECO:0000313" key="4">
    <source>
        <dbReference type="Proteomes" id="UP001445076"/>
    </source>
</evidence>
<reference evidence="3 4" key="1">
    <citation type="journal article" date="2024" name="BMC Genomics">
        <title>Genome assembly of redclaw crayfish (Cherax quadricarinatus) provides insights into its immune adaptation and hypoxia tolerance.</title>
        <authorList>
            <person name="Liu Z."/>
            <person name="Zheng J."/>
            <person name="Li H."/>
            <person name="Fang K."/>
            <person name="Wang S."/>
            <person name="He J."/>
            <person name="Zhou D."/>
            <person name="Weng S."/>
            <person name="Chi M."/>
            <person name="Gu Z."/>
            <person name="He J."/>
            <person name="Li F."/>
            <person name="Wang M."/>
        </authorList>
    </citation>
    <scope>NUCLEOTIDE SEQUENCE [LARGE SCALE GENOMIC DNA]</scope>
    <source>
        <strain evidence="3">ZL_2023a</strain>
    </source>
</reference>
<evidence type="ECO:0000313" key="3">
    <source>
        <dbReference type="EMBL" id="KAK8738494.1"/>
    </source>
</evidence>
<accession>A0AAW0XKG3</accession>
<sequence length="246" mass="28401">MSFSRSSKSPRWTVPAFLLWLLSQGLFWKSWMWSDPNNGEGTSRKLEVRVGDTNTAGAGCPTPRQQRLWTCFGPRRTDRKTTPARLDHSMDPESPDSPDDDLALMTDLSRTYRSELSCIVDVASSICEKTYPDARVMGIQWTYKRNPRGCARTWRNKDGVSNFCTKCIQLGFLCLINISHGIVPVTASISCLHFHPLFYFLFYRGDSRYCLYIKDSIFYNLYKVLTKCWKCPIMFLLLDKNRSILE</sequence>
<feature type="chain" id="PRO_5043855731" evidence="2">
    <location>
        <begin position="29"/>
        <end position="246"/>
    </location>
</feature>
<dbReference type="Proteomes" id="UP001445076">
    <property type="component" value="Unassembled WGS sequence"/>
</dbReference>
<proteinExistence type="predicted"/>
<dbReference type="EMBL" id="JARKIK010000039">
    <property type="protein sequence ID" value="KAK8738494.1"/>
    <property type="molecule type" value="Genomic_DNA"/>
</dbReference>
<keyword evidence="2" id="KW-0732">Signal</keyword>
<name>A0AAW0XKG3_CHEQU</name>
<feature type="compositionally biased region" description="Basic and acidic residues" evidence="1">
    <location>
        <begin position="75"/>
        <end position="91"/>
    </location>
</feature>
<protein>
    <submittedName>
        <fullName evidence="3">Uncharacterized protein</fullName>
    </submittedName>
</protein>
<gene>
    <name evidence="3" type="ORF">OTU49_003907</name>
</gene>
<feature type="signal peptide" evidence="2">
    <location>
        <begin position="1"/>
        <end position="28"/>
    </location>
</feature>
<evidence type="ECO:0000256" key="2">
    <source>
        <dbReference type="SAM" id="SignalP"/>
    </source>
</evidence>
<organism evidence="3 4">
    <name type="scientific">Cherax quadricarinatus</name>
    <name type="common">Australian red claw crayfish</name>
    <dbReference type="NCBI Taxonomy" id="27406"/>
    <lineage>
        <taxon>Eukaryota</taxon>
        <taxon>Metazoa</taxon>
        <taxon>Ecdysozoa</taxon>
        <taxon>Arthropoda</taxon>
        <taxon>Crustacea</taxon>
        <taxon>Multicrustacea</taxon>
        <taxon>Malacostraca</taxon>
        <taxon>Eumalacostraca</taxon>
        <taxon>Eucarida</taxon>
        <taxon>Decapoda</taxon>
        <taxon>Pleocyemata</taxon>
        <taxon>Astacidea</taxon>
        <taxon>Parastacoidea</taxon>
        <taxon>Parastacidae</taxon>
        <taxon>Cherax</taxon>
    </lineage>
</organism>
<feature type="region of interest" description="Disordered" evidence="1">
    <location>
        <begin position="72"/>
        <end position="100"/>
    </location>
</feature>
<comment type="caution">
    <text evidence="3">The sequence shown here is derived from an EMBL/GenBank/DDBJ whole genome shotgun (WGS) entry which is preliminary data.</text>
</comment>
<keyword evidence="4" id="KW-1185">Reference proteome</keyword>
<evidence type="ECO:0000256" key="1">
    <source>
        <dbReference type="SAM" id="MobiDB-lite"/>
    </source>
</evidence>
<dbReference type="AlphaFoldDB" id="A0AAW0XKG3"/>